<feature type="transmembrane region" description="Helical" evidence="1">
    <location>
        <begin position="20"/>
        <end position="43"/>
    </location>
</feature>
<dbReference type="EMBL" id="JBBXMP010000007">
    <property type="protein sequence ID" value="KAL0070362.1"/>
    <property type="molecule type" value="Genomic_DNA"/>
</dbReference>
<reference evidence="2 3" key="1">
    <citation type="submission" date="2024-05" db="EMBL/GenBank/DDBJ databases">
        <title>A draft genome resource for the thread blight pathogen Marasmius tenuissimus strain MS-2.</title>
        <authorList>
            <person name="Yulfo-Soto G.E."/>
            <person name="Baruah I.K."/>
            <person name="Amoako-Attah I."/>
            <person name="Bukari Y."/>
            <person name="Meinhardt L.W."/>
            <person name="Bailey B.A."/>
            <person name="Cohen S.P."/>
        </authorList>
    </citation>
    <scope>NUCLEOTIDE SEQUENCE [LARGE SCALE GENOMIC DNA]</scope>
    <source>
        <strain evidence="2 3">MS-2</strain>
    </source>
</reference>
<sequence length="150" mass="16695">MPKPSSVPISGNSSPNNGNTRIIVGSVVAVAAAILISLGFYCWRRRRKTNDAEEAYQRDEDVRALSPYTLAGPNPGFVPKERSGDVPVSYVVSRQAEDRRTSTPEHQGVDQPNMDVYLRLDMISRDLADLRQMMHDSRGVEESLPEYSSQ</sequence>
<organism evidence="2 3">
    <name type="scientific">Marasmius tenuissimus</name>
    <dbReference type="NCBI Taxonomy" id="585030"/>
    <lineage>
        <taxon>Eukaryota</taxon>
        <taxon>Fungi</taxon>
        <taxon>Dikarya</taxon>
        <taxon>Basidiomycota</taxon>
        <taxon>Agaricomycotina</taxon>
        <taxon>Agaricomycetes</taxon>
        <taxon>Agaricomycetidae</taxon>
        <taxon>Agaricales</taxon>
        <taxon>Marasmiineae</taxon>
        <taxon>Marasmiaceae</taxon>
        <taxon>Marasmius</taxon>
    </lineage>
</organism>
<keyword evidence="1" id="KW-0472">Membrane</keyword>
<comment type="caution">
    <text evidence="2">The sequence shown here is derived from an EMBL/GenBank/DDBJ whole genome shotgun (WGS) entry which is preliminary data.</text>
</comment>
<proteinExistence type="predicted"/>
<keyword evidence="3" id="KW-1185">Reference proteome</keyword>
<evidence type="ECO:0000313" key="2">
    <source>
        <dbReference type="EMBL" id="KAL0070362.1"/>
    </source>
</evidence>
<keyword evidence="1" id="KW-0812">Transmembrane</keyword>
<name>A0ABR3ACR4_9AGAR</name>
<evidence type="ECO:0000313" key="3">
    <source>
        <dbReference type="Proteomes" id="UP001437256"/>
    </source>
</evidence>
<gene>
    <name evidence="2" type="ORF">AAF712_002552</name>
</gene>
<keyword evidence="1" id="KW-1133">Transmembrane helix</keyword>
<accession>A0ABR3ACR4</accession>
<dbReference type="Proteomes" id="UP001437256">
    <property type="component" value="Unassembled WGS sequence"/>
</dbReference>
<evidence type="ECO:0000256" key="1">
    <source>
        <dbReference type="SAM" id="Phobius"/>
    </source>
</evidence>
<protein>
    <submittedName>
        <fullName evidence="2">Uncharacterized protein</fullName>
    </submittedName>
</protein>